<dbReference type="OrthoDB" id="5859844at2759"/>
<protein>
    <submittedName>
        <fullName evidence="4">TonB-dependent receptor</fullName>
    </submittedName>
</protein>
<proteinExistence type="predicted"/>
<evidence type="ECO:0000313" key="4">
    <source>
        <dbReference type="WBParaSite" id="GPUH_0000115901-mRNA-1"/>
    </source>
</evidence>
<reference evidence="2 3" key="2">
    <citation type="submission" date="2018-11" db="EMBL/GenBank/DDBJ databases">
        <authorList>
            <consortium name="Pathogen Informatics"/>
        </authorList>
    </citation>
    <scope>NUCLEOTIDE SEQUENCE [LARGE SCALE GENOMIC DNA]</scope>
</reference>
<dbReference type="AlphaFoldDB" id="A0A183CXG8"/>
<dbReference type="EMBL" id="UYRT01001321">
    <property type="protein sequence ID" value="VDK29492.1"/>
    <property type="molecule type" value="Genomic_DNA"/>
</dbReference>
<evidence type="ECO:0000256" key="1">
    <source>
        <dbReference type="SAM" id="MobiDB-lite"/>
    </source>
</evidence>
<feature type="compositionally biased region" description="Basic and acidic residues" evidence="1">
    <location>
        <begin position="10"/>
        <end position="23"/>
    </location>
</feature>
<gene>
    <name evidence="2" type="ORF">GPUH_LOCUS1160</name>
</gene>
<organism evidence="4">
    <name type="scientific">Gongylonema pulchrum</name>
    <dbReference type="NCBI Taxonomy" id="637853"/>
    <lineage>
        <taxon>Eukaryota</taxon>
        <taxon>Metazoa</taxon>
        <taxon>Ecdysozoa</taxon>
        <taxon>Nematoda</taxon>
        <taxon>Chromadorea</taxon>
        <taxon>Rhabditida</taxon>
        <taxon>Spirurina</taxon>
        <taxon>Spiruromorpha</taxon>
        <taxon>Spiruroidea</taxon>
        <taxon>Gongylonematidae</taxon>
        <taxon>Gongylonema</taxon>
    </lineage>
</organism>
<dbReference type="WBParaSite" id="GPUH_0000115901-mRNA-1">
    <property type="protein sequence ID" value="GPUH_0000115901-mRNA-1"/>
    <property type="gene ID" value="GPUH_0000115901"/>
</dbReference>
<evidence type="ECO:0000313" key="2">
    <source>
        <dbReference type="EMBL" id="VDK29492.1"/>
    </source>
</evidence>
<accession>A0A183CXG8</accession>
<feature type="region of interest" description="Disordered" evidence="1">
    <location>
        <begin position="1"/>
        <end position="43"/>
    </location>
</feature>
<evidence type="ECO:0000313" key="3">
    <source>
        <dbReference type="Proteomes" id="UP000271098"/>
    </source>
</evidence>
<dbReference type="Proteomes" id="UP000271098">
    <property type="component" value="Unassembled WGS sequence"/>
</dbReference>
<reference evidence="4" key="1">
    <citation type="submission" date="2016-06" db="UniProtKB">
        <authorList>
            <consortium name="WormBaseParasite"/>
        </authorList>
    </citation>
    <scope>IDENTIFICATION</scope>
</reference>
<keyword evidence="3" id="KW-1185">Reference proteome</keyword>
<sequence>MSQHAAAGLRKTEHDRSLRRDFEDLSNGRLDRTDQQLSGRYRADGSFDVPVEANQARAPLNMTFDPSIGACRPQNPIENHVTVR</sequence>
<name>A0A183CXG8_9BILA</name>